<dbReference type="CDD" id="cd18793">
    <property type="entry name" value="SF2_C_SNF"/>
    <property type="match status" value="1"/>
</dbReference>
<dbReference type="SMART" id="SM00487">
    <property type="entry name" value="DEXDc"/>
    <property type="match status" value="1"/>
</dbReference>
<keyword evidence="8" id="KW-1185">Reference proteome</keyword>
<dbReference type="InterPro" id="IPR049730">
    <property type="entry name" value="SNF2/RAD54-like_C"/>
</dbReference>
<feature type="domain" description="Helicase C-terminal" evidence="6">
    <location>
        <begin position="606"/>
        <end position="761"/>
    </location>
</feature>
<sequence>MSSIPASSAYASSPPPTDADDLEVKGDTSGGLPDDEDVEARFTRLDYLLKKSMTYTTLLKEQMDKVKQSKGRNGQEEFPQPALVTGAKLKDYQLEGVQWMVGLHENGISGILADEMGLGKTLQTIAFNAYLRSLNYFKPILIVCPLSVLSNWKEEYTKFAPEIEVCVYHGNPAERAEMRRTVLRTPFQEEEDEDDKEKEKEGDDDEVKKPTARKAKPKMPSKKAQAGNKKKTAKGKAKPTEQKTTRRQSTRRSTRGRRADDDDGEQEDVEEDHEEKVADEPAPEAKAPKVEYDPETMQPAASFPVILTTYDILMRDRQHLQRYTYAYIVVDEGHRLKNMDCQLMREIKKLDSGGRIVLTGTPLHNNLAELWSLLNFILPDIFNDLDTFQEWFNLPTMQSTLSSERSSSLINTLHGILKPFLLRRLKADVMSSVGWFDGEGGGSAHGGLPPKKEYVLWAPLTEQQRTVYNHVLSSPGGLRSYLLSQSKGKRKAKEEEPVDANRPRKLRSEGRAPKRRRYNVDGDDDAYFEQLEQGETAQEDVDLEKIGNDYQYKATLKQVNNMKLQNPVMQLRKVCSHPFLFDWPLDTNGQPVLDQSLVRASGKMLVLDRLLDGLFAKGHKVLIFSQFRTMLDIIEDWATEFKHWPICRIDGTTAPLERREQMNAFQTGGDAPDAPRLFLLSTRAGGLGINLTAADTVIFYDQDWNPQMDIQAQDRAHRIGQTRPVLIFRLVSAHTIEEKIISRATEKRKLEALVIAKGKFKAPTATARGKPETMAEMAAALMKLEGEKIEVVSDGDRVISNAALEVLLDRRPEVFSGRGVGWKSGADNDSGKTAFGVYEGRSADEADGMLAGLMGEE</sequence>
<feature type="region of interest" description="Disordered" evidence="4">
    <location>
        <begin position="485"/>
        <end position="519"/>
    </location>
</feature>
<feature type="compositionally biased region" description="Basic residues" evidence="4">
    <location>
        <begin position="228"/>
        <end position="237"/>
    </location>
</feature>
<feature type="compositionally biased region" description="Basic residues" evidence="4">
    <location>
        <begin position="210"/>
        <end position="221"/>
    </location>
</feature>
<feature type="region of interest" description="Disordered" evidence="4">
    <location>
        <begin position="1"/>
        <end position="37"/>
    </location>
</feature>
<dbReference type="SMART" id="SM00490">
    <property type="entry name" value="HELICc"/>
    <property type="match status" value="1"/>
</dbReference>
<evidence type="ECO:0000313" key="8">
    <source>
        <dbReference type="Proteomes" id="UP000053263"/>
    </source>
</evidence>
<dbReference type="InterPro" id="IPR027417">
    <property type="entry name" value="P-loop_NTPase"/>
</dbReference>
<dbReference type="PANTHER" id="PTHR10799">
    <property type="entry name" value="SNF2/RAD54 HELICASE FAMILY"/>
    <property type="match status" value="1"/>
</dbReference>
<feature type="compositionally biased region" description="Basic residues" evidence="4">
    <location>
        <begin position="245"/>
        <end position="256"/>
    </location>
</feature>
<feature type="compositionally biased region" description="Low complexity" evidence="4">
    <location>
        <begin position="1"/>
        <end position="12"/>
    </location>
</feature>
<accession>A0A0C9SY91</accession>
<dbReference type="PROSITE" id="PS51194">
    <property type="entry name" value="HELICASE_CTER"/>
    <property type="match status" value="1"/>
</dbReference>
<keyword evidence="1" id="KW-0547">Nucleotide-binding</keyword>
<feature type="compositionally biased region" description="Basic and acidic residues" evidence="4">
    <location>
        <begin position="492"/>
        <end position="512"/>
    </location>
</feature>
<dbReference type="EMBL" id="KN832569">
    <property type="protein sequence ID" value="KII84885.1"/>
    <property type="molecule type" value="Genomic_DNA"/>
</dbReference>
<reference evidence="7 8" key="1">
    <citation type="submission" date="2014-06" db="EMBL/GenBank/DDBJ databases">
        <title>Evolutionary Origins and Diversification of the Mycorrhizal Mutualists.</title>
        <authorList>
            <consortium name="DOE Joint Genome Institute"/>
            <consortium name="Mycorrhizal Genomics Consortium"/>
            <person name="Kohler A."/>
            <person name="Kuo A."/>
            <person name="Nagy L.G."/>
            <person name="Floudas D."/>
            <person name="Copeland A."/>
            <person name="Barry K.W."/>
            <person name="Cichocki N."/>
            <person name="Veneault-Fourrey C."/>
            <person name="LaButti K."/>
            <person name="Lindquist E.A."/>
            <person name="Lipzen A."/>
            <person name="Lundell T."/>
            <person name="Morin E."/>
            <person name="Murat C."/>
            <person name="Riley R."/>
            <person name="Ohm R."/>
            <person name="Sun H."/>
            <person name="Tunlid A."/>
            <person name="Henrissat B."/>
            <person name="Grigoriev I.V."/>
            <person name="Hibbett D.S."/>
            <person name="Martin F."/>
        </authorList>
    </citation>
    <scope>NUCLEOTIDE SEQUENCE [LARGE SCALE GENOMIC DNA]</scope>
    <source>
        <strain evidence="7 8">FD-325 SS-3</strain>
    </source>
</reference>
<dbReference type="InterPro" id="IPR000330">
    <property type="entry name" value="SNF2_N"/>
</dbReference>
<dbReference type="Pfam" id="PF00176">
    <property type="entry name" value="SNF2-rel_dom"/>
    <property type="match status" value="2"/>
</dbReference>
<proteinExistence type="predicted"/>
<evidence type="ECO:0000256" key="4">
    <source>
        <dbReference type="SAM" id="MobiDB-lite"/>
    </source>
</evidence>
<dbReference type="Proteomes" id="UP000053263">
    <property type="component" value="Unassembled WGS sequence"/>
</dbReference>
<gene>
    <name evidence="7" type="ORF">PLICRDRAFT_179213</name>
</gene>
<evidence type="ECO:0000256" key="3">
    <source>
        <dbReference type="ARBA" id="ARBA00022840"/>
    </source>
</evidence>
<dbReference type="InterPro" id="IPR038718">
    <property type="entry name" value="SNF2-like_sf"/>
</dbReference>
<dbReference type="InterPro" id="IPR014001">
    <property type="entry name" value="Helicase_ATP-bd"/>
</dbReference>
<evidence type="ECO:0000259" key="6">
    <source>
        <dbReference type="PROSITE" id="PS51194"/>
    </source>
</evidence>
<keyword evidence="3" id="KW-0067">ATP-binding</keyword>
<organism evidence="7 8">
    <name type="scientific">Plicaturopsis crispa FD-325 SS-3</name>
    <dbReference type="NCBI Taxonomy" id="944288"/>
    <lineage>
        <taxon>Eukaryota</taxon>
        <taxon>Fungi</taxon>
        <taxon>Dikarya</taxon>
        <taxon>Basidiomycota</taxon>
        <taxon>Agaricomycotina</taxon>
        <taxon>Agaricomycetes</taxon>
        <taxon>Agaricomycetidae</taxon>
        <taxon>Amylocorticiales</taxon>
        <taxon>Amylocorticiaceae</taxon>
        <taxon>Plicatura</taxon>
        <taxon>Plicaturopsis crispa</taxon>
    </lineage>
</organism>
<evidence type="ECO:0000313" key="7">
    <source>
        <dbReference type="EMBL" id="KII84885.1"/>
    </source>
</evidence>
<dbReference type="PROSITE" id="PS51192">
    <property type="entry name" value="HELICASE_ATP_BIND_1"/>
    <property type="match status" value="1"/>
</dbReference>
<evidence type="ECO:0000256" key="1">
    <source>
        <dbReference type="ARBA" id="ARBA00022741"/>
    </source>
</evidence>
<evidence type="ECO:0000256" key="2">
    <source>
        <dbReference type="ARBA" id="ARBA00022801"/>
    </source>
</evidence>
<dbReference type="Gene3D" id="3.40.50.300">
    <property type="entry name" value="P-loop containing nucleotide triphosphate hydrolases"/>
    <property type="match status" value="1"/>
</dbReference>
<name>A0A0C9SY91_PLICR</name>
<dbReference type="GO" id="GO:0016787">
    <property type="term" value="F:hydrolase activity"/>
    <property type="evidence" value="ECO:0007669"/>
    <property type="project" value="UniProtKB-KW"/>
</dbReference>
<dbReference type="Pfam" id="PF00271">
    <property type="entry name" value="Helicase_C"/>
    <property type="match status" value="1"/>
</dbReference>
<dbReference type="Gene3D" id="3.40.50.10810">
    <property type="entry name" value="Tandem AAA-ATPase domain"/>
    <property type="match status" value="2"/>
</dbReference>
<dbReference type="OrthoDB" id="5857104at2759"/>
<feature type="compositionally biased region" description="Basic and acidic residues" evidence="4">
    <location>
        <begin position="197"/>
        <end position="209"/>
    </location>
</feature>
<evidence type="ECO:0000259" key="5">
    <source>
        <dbReference type="PROSITE" id="PS51192"/>
    </source>
</evidence>
<keyword evidence="2" id="KW-0378">Hydrolase</keyword>
<dbReference type="InterPro" id="IPR001650">
    <property type="entry name" value="Helicase_C-like"/>
</dbReference>
<dbReference type="AlphaFoldDB" id="A0A0C9SY91"/>
<feature type="domain" description="Helicase ATP-binding" evidence="5">
    <location>
        <begin position="101"/>
        <end position="380"/>
    </location>
</feature>
<protein>
    <submittedName>
        <fullName evidence="7">Uncharacterized protein</fullName>
    </submittedName>
</protein>
<dbReference type="HOGENOM" id="CLU_000315_17_3_1"/>
<dbReference type="GO" id="GO:0005524">
    <property type="term" value="F:ATP binding"/>
    <property type="evidence" value="ECO:0007669"/>
    <property type="project" value="InterPro"/>
</dbReference>
<feature type="region of interest" description="Disordered" evidence="4">
    <location>
        <begin position="179"/>
        <end position="291"/>
    </location>
</feature>
<dbReference type="SUPFAM" id="SSF52540">
    <property type="entry name" value="P-loop containing nucleoside triphosphate hydrolases"/>
    <property type="match status" value="2"/>
</dbReference>
<feature type="compositionally biased region" description="Acidic residues" evidence="4">
    <location>
        <begin position="261"/>
        <end position="273"/>
    </location>
</feature>